<evidence type="ECO:0000313" key="2">
    <source>
        <dbReference type="EMBL" id="MFC1850802.1"/>
    </source>
</evidence>
<keyword evidence="1" id="KW-1133">Transmembrane helix</keyword>
<evidence type="ECO:0000256" key="1">
    <source>
        <dbReference type="SAM" id="Phobius"/>
    </source>
</evidence>
<comment type="caution">
    <text evidence="2">The sequence shown here is derived from an EMBL/GenBank/DDBJ whole genome shotgun (WGS) entry which is preliminary data.</text>
</comment>
<accession>A0ABV6YX69</accession>
<protein>
    <submittedName>
        <fullName evidence="2">TadE family protein</fullName>
    </submittedName>
</protein>
<organism evidence="2 3">
    <name type="scientific">candidate division CSSED10-310 bacterium</name>
    <dbReference type="NCBI Taxonomy" id="2855610"/>
    <lineage>
        <taxon>Bacteria</taxon>
        <taxon>Bacteria division CSSED10-310</taxon>
    </lineage>
</organism>
<proteinExistence type="predicted"/>
<name>A0ABV6YX69_UNCC1</name>
<dbReference type="EMBL" id="JBHPBY010000125">
    <property type="protein sequence ID" value="MFC1850802.1"/>
    <property type="molecule type" value="Genomic_DNA"/>
</dbReference>
<feature type="transmembrane region" description="Helical" evidence="1">
    <location>
        <begin position="21"/>
        <end position="42"/>
    </location>
</feature>
<keyword evidence="1" id="KW-0472">Membrane</keyword>
<gene>
    <name evidence="2" type="ORF">ACFL27_11465</name>
</gene>
<keyword evidence="1" id="KW-0812">Transmembrane</keyword>
<reference evidence="2 3" key="1">
    <citation type="submission" date="2024-09" db="EMBL/GenBank/DDBJ databases">
        <title>Laminarin stimulates single cell rates of sulfate reduction while oxygen inhibits transcriptomic activity in coastal marine sediment.</title>
        <authorList>
            <person name="Lindsay M."/>
            <person name="Orcutt B."/>
            <person name="Emerson D."/>
            <person name="Stepanauskas R."/>
            <person name="D'Angelo T."/>
        </authorList>
    </citation>
    <scope>NUCLEOTIDE SEQUENCE [LARGE SCALE GENOMIC DNA]</scope>
    <source>
        <strain evidence="2">SAG AM-311-K15</strain>
    </source>
</reference>
<keyword evidence="3" id="KW-1185">Reference proteome</keyword>
<evidence type="ECO:0000313" key="3">
    <source>
        <dbReference type="Proteomes" id="UP001594351"/>
    </source>
</evidence>
<dbReference type="Proteomes" id="UP001594351">
    <property type="component" value="Unassembled WGS sequence"/>
</dbReference>
<sequence length="155" mass="17936">MRFDRLLKRHQKKDETGFLTLDFIFTTFWILVFLFIFVQFAMMTTTYQIVNYACHAAARSVIANGDYRSVARNVCENTLTSAWGDTVFVQWIPGIGVTMLYWKNFDMGFFSLPMPIFGRAGLPFWNGINPIDPRFWVFHVGDNDGDPSLMDLPLL</sequence>